<evidence type="ECO:0000256" key="2">
    <source>
        <dbReference type="ARBA" id="ARBA00006411"/>
    </source>
</evidence>
<protein>
    <submittedName>
        <fullName evidence="5">ESX secretion-associated protein EspG</fullName>
    </submittedName>
</protein>
<comment type="caution">
    <text evidence="5">The sequence shown here is derived from an EMBL/GenBank/DDBJ whole genome shotgun (WGS) entry which is preliminary data.</text>
</comment>
<dbReference type="EMBL" id="BAAABU010000041">
    <property type="protein sequence ID" value="GAA0264609.1"/>
    <property type="molecule type" value="Genomic_DNA"/>
</dbReference>
<keyword evidence="3" id="KW-0963">Cytoplasm</keyword>
<gene>
    <name evidence="5" type="ORF">GCM10010492_76990</name>
</gene>
<accession>A0ABP3ELB2</accession>
<keyword evidence="4" id="KW-0143">Chaperone</keyword>
<keyword evidence="6" id="KW-1185">Reference proteome</keyword>
<comment type="subcellular location">
    <subcellularLocation>
        <location evidence="1">Cytoplasm</location>
    </subcellularLocation>
</comment>
<reference evidence="6" key="1">
    <citation type="journal article" date="2019" name="Int. J. Syst. Evol. Microbiol.">
        <title>The Global Catalogue of Microorganisms (GCM) 10K type strain sequencing project: providing services to taxonomists for standard genome sequencing and annotation.</title>
        <authorList>
            <consortium name="The Broad Institute Genomics Platform"/>
            <consortium name="The Broad Institute Genome Sequencing Center for Infectious Disease"/>
            <person name="Wu L."/>
            <person name="Ma J."/>
        </authorList>
    </citation>
    <scope>NUCLEOTIDE SEQUENCE [LARGE SCALE GENOMIC DNA]</scope>
    <source>
        <strain evidence="6">JCM 3380</strain>
    </source>
</reference>
<dbReference type="Pfam" id="PF14011">
    <property type="entry name" value="ESX-1_EspG"/>
    <property type="match status" value="1"/>
</dbReference>
<evidence type="ECO:0000313" key="5">
    <source>
        <dbReference type="EMBL" id="GAA0264609.1"/>
    </source>
</evidence>
<evidence type="ECO:0000313" key="6">
    <source>
        <dbReference type="Proteomes" id="UP001500416"/>
    </source>
</evidence>
<evidence type="ECO:0000256" key="1">
    <source>
        <dbReference type="ARBA" id="ARBA00004496"/>
    </source>
</evidence>
<sequence length="254" mass="27116">MIEPEFLLTPVQLDVLWHDLDLGRLPYPLDVPSGGATETERAELKAKVLAEYGEPSPKLTDLLRLLAEHTLSVDAVAHIERPVRAVAASDGTRAVLAVIDSGKVGLLEIRPTALARSIVEVLPDGTAGPGTALSLRLETLTAAVALQQEDGDDEDDDPWGGEELDDRAALQKAGLSREDAALVGELAVNRVAGGQFGVSVGGGYRPTRAGTLITWFDTNQGRYLMVHEDGWLSLAPTDNDRIATRINKVLTTVA</sequence>
<organism evidence="5 6">
    <name type="scientific">Saccharothrix mutabilis subsp. mutabilis</name>
    <dbReference type="NCBI Taxonomy" id="66855"/>
    <lineage>
        <taxon>Bacteria</taxon>
        <taxon>Bacillati</taxon>
        <taxon>Actinomycetota</taxon>
        <taxon>Actinomycetes</taxon>
        <taxon>Pseudonocardiales</taxon>
        <taxon>Pseudonocardiaceae</taxon>
        <taxon>Saccharothrix</taxon>
    </lineage>
</organism>
<dbReference type="InterPro" id="IPR025734">
    <property type="entry name" value="EspG"/>
</dbReference>
<evidence type="ECO:0000256" key="3">
    <source>
        <dbReference type="ARBA" id="ARBA00022490"/>
    </source>
</evidence>
<comment type="similarity">
    <text evidence="2">Belongs to the EspG family.</text>
</comment>
<name>A0ABP3ELB2_9PSEU</name>
<dbReference type="RefSeq" id="WP_343940517.1">
    <property type="nucleotide sequence ID" value="NZ_BAAABU010000041.1"/>
</dbReference>
<evidence type="ECO:0000256" key="4">
    <source>
        <dbReference type="ARBA" id="ARBA00023186"/>
    </source>
</evidence>
<dbReference type="Proteomes" id="UP001500416">
    <property type="component" value="Unassembled WGS sequence"/>
</dbReference>
<proteinExistence type="inferred from homology"/>